<dbReference type="PROSITE" id="PS50977">
    <property type="entry name" value="HTH_TETR_2"/>
    <property type="match status" value="1"/>
</dbReference>
<gene>
    <name evidence="4" type="ORF">OFA60_12660</name>
</gene>
<evidence type="ECO:0000256" key="1">
    <source>
        <dbReference type="ARBA" id="ARBA00023125"/>
    </source>
</evidence>
<evidence type="ECO:0000313" key="4">
    <source>
        <dbReference type="EMBL" id="WAL42865.1"/>
    </source>
</evidence>
<dbReference type="PANTHER" id="PTHR43479:SF11">
    <property type="entry name" value="ACREF_ENVCD OPERON REPRESSOR-RELATED"/>
    <property type="match status" value="1"/>
</dbReference>
<protein>
    <submittedName>
        <fullName evidence="4">TetR family transcriptional regulator</fullName>
    </submittedName>
</protein>
<evidence type="ECO:0000256" key="2">
    <source>
        <dbReference type="PROSITE-ProRule" id="PRU00335"/>
    </source>
</evidence>
<dbReference type="Proteomes" id="UP001163127">
    <property type="component" value="Chromosome"/>
</dbReference>
<dbReference type="PANTHER" id="PTHR43479">
    <property type="entry name" value="ACREF/ENVCD OPERON REPRESSOR-RELATED"/>
    <property type="match status" value="1"/>
</dbReference>
<dbReference type="SUPFAM" id="SSF46689">
    <property type="entry name" value="Homeodomain-like"/>
    <property type="match status" value="1"/>
</dbReference>
<dbReference type="RefSeq" id="WP_076137216.1">
    <property type="nucleotide sequence ID" value="NZ_CP113787.1"/>
</dbReference>
<organism evidence="4 5">
    <name type="scientific">Actinomyces naeslundii</name>
    <dbReference type="NCBI Taxonomy" id="1655"/>
    <lineage>
        <taxon>Bacteria</taxon>
        <taxon>Bacillati</taxon>
        <taxon>Actinomycetota</taxon>
        <taxon>Actinomycetes</taxon>
        <taxon>Actinomycetales</taxon>
        <taxon>Actinomycetaceae</taxon>
        <taxon>Actinomyces</taxon>
    </lineage>
</organism>
<dbReference type="InterPro" id="IPR001647">
    <property type="entry name" value="HTH_TetR"/>
</dbReference>
<evidence type="ECO:0000313" key="5">
    <source>
        <dbReference type="Proteomes" id="UP001163127"/>
    </source>
</evidence>
<sequence>MAERREGHVDLRVVKTREAIREAFREMVCEMPADKITVKGIADRARIHRKTFYLHYTSIEALYEDMFADMAECYAEAIEAIPADMPTEDVNRVFFEHMANLDEFEEKLLAEPAYRDFCTGLFAVNMRHNRERHNPYAHLPQAEQDIVNTFLVASSLDMYRAWVSGGRAVPIERMVELSSGLLAQGANSVRRD</sequence>
<dbReference type="InterPro" id="IPR050624">
    <property type="entry name" value="HTH-type_Tx_Regulator"/>
</dbReference>
<dbReference type="InterPro" id="IPR009057">
    <property type="entry name" value="Homeodomain-like_sf"/>
</dbReference>
<keyword evidence="1 2" id="KW-0238">DNA-binding</keyword>
<dbReference type="AlphaFoldDB" id="A0AA47FGN1"/>
<feature type="domain" description="HTH tetR-type" evidence="3">
    <location>
        <begin position="14"/>
        <end position="74"/>
    </location>
</feature>
<accession>A0AA47FGN1</accession>
<name>A0AA47FGN1_ACTNA</name>
<reference evidence="4" key="1">
    <citation type="submission" date="2022-11" db="EMBL/GenBank/DDBJ databases">
        <title>Dental biofilm bacteria. Genome sequencing and assembly.</title>
        <authorList>
            <person name="Robertsson C."/>
        </authorList>
    </citation>
    <scope>NUCLEOTIDE SEQUENCE</scope>
    <source>
        <strain evidence="4">CW</strain>
    </source>
</reference>
<dbReference type="EMBL" id="CP113787">
    <property type="protein sequence ID" value="WAL42865.1"/>
    <property type="molecule type" value="Genomic_DNA"/>
</dbReference>
<dbReference type="Gene3D" id="1.10.357.10">
    <property type="entry name" value="Tetracycline Repressor, domain 2"/>
    <property type="match status" value="1"/>
</dbReference>
<evidence type="ECO:0000259" key="3">
    <source>
        <dbReference type="PROSITE" id="PS50977"/>
    </source>
</evidence>
<dbReference type="GO" id="GO:0003677">
    <property type="term" value="F:DNA binding"/>
    <property type="evidence" value="ECO:0007669"/>
    <property type="project" value="UniProtKB-UniRule"/>
</dbReference>
<feature type="DNA-binding region" description="H-T-H motif" evidence="2">
    <location>
        <begin position="37"/>
        <end position="56"/>
    </location>
</feature>
<proteinExistence type="predicted"/>